<dbReference type="Gene3D" id="4.10.410.10">
    <property type="entry name" value="Pancreatic trypsin inhibitor Kunitz domain"/>
    <property type="match status" value="10"/>
</dbReference>
<dbReference type="SMART" id="SM00131">
    <property type="entry name" value="KU"/>
    <property type="match status" value="10"/>
</dbReference>
<feature type="compositionally biased region" description="Polar residues" evidence="11">
    <location>
        <begin position="1023"/>
        <end position="1041"/>
    </location>
</feature>
<dbReference type="SUPFAM" id="SSF82895">
    <property type="entry name" value="TSP-1 type 1 repeat"/>
    <property type="match status" value="6"/>
</dbReference>
<feature type="compositionally biased region" description="Low complexity" evidence="11">
    <location>
        <begin position="984"/>
        <end position="1015"/>
    </location>
</feature>
<feature type="compositionally biased region" description="Acidic residues" evidence="11">
    <location>
        <begin position="614"/>
        <end position="635"/>
    </location>
</feature>
<feature type="compositionally biased region" description="Low complexity" evidence="11">
    <location>
        <begin position="836"/>
        <end position="850"/>
    </location>
</feature>
<feature type="compositionally biased region" description="Low complexity" evidence="11">
    <location>
        <begin position="1042"/>
        <end position="1081"/>
    </location>
</feature>
<dbReference type="FunFam" id="2.60.120.830:FF:000001">
    <property type="entry name" value="A disintegrin and metalloproteinase with thrombospondin motifs 1"/>
    <property type="match status" value="1"/>
</dbReference>
<keyword evidence="2" id="KW-0217">Developmental protein</keyword>
<dbReference type="SMART" id="SM00209">
    <property type="entry name" value="TSP1"/>
    <property type="match status" value="6"/>
</dbReference>
<dbReference type="InterPro" id="IPR003598">
    <property type="entry name" value="Ig_sub2"/>
</dbReference>
<name>A0A8S9WSP2_APOLU</name>
<feature type="compositionally biased region" description="Pro residues" evidence="11">
    <location>
        <begin position="2468"/>
        <end position="2480"/>
    </location>
</feature>
<dbReference type="SUPFAM" id="SSF57362">
    <property type="entry name" value="BPTI-like"/>
    <property type="match status" value="10"/>
</dbReference>
<comment type="subcellular location">
    <subcellularLocation>
        <location evidence="1">Secreted</location>
        <location evidence="1">Extracellular space</location>
        <location evidence="1">Extracellular matrix</location>
        <location evidence="1">Basement membrane</location>
    </subcellularLocation>
</comment>
<dbReference type="FunFam" id="4.10.410.10:FF:000005">
    <property type="entry name" value="Pancreatic trypsin inhibitor"/>
    <property type="match status" value="1"/>
</dbReference>
<dbReference type="InterPro" id="IPR003599">
    <property type="entry name" value="Ig_sub"/>
</dbReference>
<keyword evidence="10" id="KW-0393">Immunoglobulin domain</keyword>
<dbReference type="PROSITE" id="PS00280">
    <property type="entry name" value="BPTI_KUNITZ_1"/>
    <property type="match status" value="6"/>
</dbReference>
<dbReference type="GO" id="GO:0030198">
    <property type="term" value="P:extracellular matrix organization"/>
    <property type="evidence" value="ECO:0007669"/>
    <property type="project" value="InterPro"/>
</dbReference>
<evidence type="ECO:0008006" key="18">
    <source>
        <dbReference type="Google" id="ProtNLM"/>
    </source>
</evidence>
<keyword evidence="17" id="KW-1185">Reference proteome</keyword>
<feature type="domain" description="BPTI/Kunitz inhibitor" evidence="12">
    <location>
        <begin position="1677"/>
        <end position="1727"/>
    </location>
</feature>
<feature type="domain" description="BPTI/Kunitz inhibitor" evidence="12">
    <location>
        <begin position="2040"/>
        <end position="2090"/>
    </location>
</feature>
<feature type="compositionally biased region" description="Basic and acidic residues" evidence="11">
    <location>
        <begin position="1850"/>
        <end position="1872"/>
    </location>
</feature>
<keyword evidence="9" id="KW-1015">Disulfide bond</keyword>
<keyword evidence="8" id="KW-0722">Serine protease inhibitor</keyword>
<dbReference type="Pfam" id="PF13927">
    <property type="entry name" value="Ig_3"/>
    <property type="match status" value="3"/>
</dbReference>
<evidence type="ECO:0000256" key="6">
    <source>
        <dbReference type="ARBA" id="ARBA00022737"/>
    </source>
</evidence>
<dbReference type="SUPFAM" id="SSF57256">
    <property type="entry name" value="Elafin-like"/>
    <property type="match status" value="1"/>
</dbReference>
<feature type="non-terminal residue" evidence="16">
    <location>
        <position position="1"/>
    </location>
</feature>
<keyword evidence="7" id="KW-0272">Extracellular matrix</keyword>
<reference evidence="16" key="1">
    <citation type="journal article" date="2021" name="Mol. Ecol. Resour.">
        <title>Apolygus lucorum genome provides insights into omnivorousness and mesophyll feeding.</title>
        <authorList>
            <person name="Liu Y."/>
            <person name="Liu H."/>
            <person name="Wang H."/>
            <person name="Huang T."/>
            <person name="Liu B."/>
            <person name="Yang B."/>
            <person name="Yin L."/>
            <person name="Li B."/>
            <person name="Zhang Y."/>
            <person name="Zhang S."/>
            <person name="Jiang F."/>
            <person name="Zhang X."/>
            <person name="Ren Y."/>
            <person name="Wang B."/>
            <person name="Wang S."/>
            <person name="Lu Y."/>
            <person name="Wu K."/>
            <person name="Fan W."/>
            <person name="Wang G."/>
        </authorList>
    </citation>
    <scope>NUCLEOTIDE SEQUENCE</scope>
    <source>
        <strain evidence="16">12Hb</strain>
    </source>
</reference>
<feature type="domain" description="BPTI/Kunitz inhibitor" evidence="12">
    <location>
        <begin position="1801"/>
        <end position="1851"/>
    </location>
</feature>
<dbReference type="PROSITE" id="PS50092">
    <property type="entry name" value="TSP1"/>
    <property type="match status" value="6"/>
</dbReference>
<organism evidence="16 17">
    <name type="scientific">Apolygus lucorum</name>
    <name type="common">Small green plant bug</name>
    <name type="synonym">Lygocoris lucorum</name>
    <dbReference type="NCBI Taxonomy" id="248454"/>
    <lineage>
        <taxon>Eukaryota</taxon>
        <taxon>Metazoa</taxon>
        <taxon>Ecdysozoa</taxon>
        <taxon>Arthropoda</taxon>
        <taxon>Hexapoda</taxon>
        <taxon>Insecta</taxon>
        <taxon>Pterygota</taxon>
        <taxon>Neoptera</taxon>
        <taxon>Paraneoptera</taxon>
        <taxon>Hemiptera</taxon>
        <taxon>Heteroptera</taxon>
        <taxon>Panheteroptera</taxon>
        <taxon>Cimicomorpha</taxon>
        <taxon>Miridae</taxon>
        <taxon>Mirini</taxon>
        <taxon>Apolygus</taxon>
    </lineage>
</organism>
<feature type="domain" description="BPTI/Kunitz inhibitor" evidence="12">
    <location>
        <begin position="1440"/>
        <end position="1490"/>
    </location>
</feature>
<feature type="domain" description="BPTI/Kunitz inhibitor" evidence="12">
    <location>
        <begin position="1963"/>
        <end position="2018"/>
    </location>
</feature>
<evidence type="ECO:0000256" key="7">
    <source>
        <dbReference type="ARBA" id="ARBA00022869"/>
    </source>
</evidence>
<feature type="compositionally biased region" description="Low complexity" evidence="11">
    <location>
        <begin position="912"/>
        <end position="966"/>
    </location>
</feature>
<feature type="region of interest" description="Disordered" evidence="11">
    <location>
        <begin position="614"/>
        <end position="638"/>
    </location>
</feature>
<dbReference type="Pfam" id="PF08686">
    <property type="entry name" value="PLAC"/>
    <property type="match status" value="1"/>
</dbReference>
<feature type="domain" description="Ig-like" evidence="13">
    <location>
        <begin position="2480"/>
        <end position="2577"/>
    </location>
</feature>
<feature type="domain" description="BPTI/Kunitz inhibitor" evidence="12">
    <location>
        <begin position="1744"/>
        <end position="1794"/>
    </location>
</feature>
<dbReference type="InterPro" id="IPR010909">
    <property type="entry name" value="PLAC"/>
</dbReference>
<dbReference type="Gene3D" id="2.20.100.10">
    <property type="entry name" value="Thrombospondin type-1 (TSP1) repeat"/>
    <property type="match status" value="6"/>
</dbReference>
<feature type="compositionally biased region" description="Low complexity" evidence="11">
    <location>
        <begin position="756"/>
        <end position="769"/>
    </location>
</feature>
<evidence type="ECO:0000259" key="15">
    <source>
        <dbReference type="PROSITE" id="PS51390"/>
    </source>
</evidence>
<keyword evidence="4" id="KW-0646">Protease inhibitor</keyword>
<feature type="compositionally biased region" description="Low complexity" evidence="11">
    <location>
        <begin position="815"/>
        <end position="826"/>
    </location>
</feature>
<dbReference type="SMART" id="SM00408">
    <property type="entry name" value="IGc2"/>
    <property type="match status" value="3"/>
</dbReference>
<feature type="compositionally biased region" description="Low complexity" evidence="11">
    <location>
        <begin position="857"/>
        <end position="888"/>
    </location>
</feature>
<dbReference type="Proteomes" id="UP000466442">
    <property type="component" value="Unassembled WGS sequence"/>
</dbReference>
<dbReference type="InterPro" id="IPR020901">
    <property type="entry name" value="Prtase_inh_Kunz-CS"/>
</dbReference>
<dbReference type="PROSITE" id="PS51390">
    <property type="entry name" value="WAP"/>
    <property type="match status" value="1"/>
</dbReference>
<dbReference type="Pfam" id="PF00014">
    <property type="entry name" value="Kunitz_BPTI"/>
    <property type="match status" value="10"/>
</dbReference>
<dbReference type="GO" id="GO:0048019">
    <property type="term" value="F:receptor antagonist activity"/>
    <property type="evidence" value="ECO:0007669"/>
    <property type="project" value="TreeGrafter"/>
</dbReference>
<keyword evidence="6" id="KW-0677">Repeat</keyword>
<keyword evidence="7" id="KW-0084">Basement membrane</keyword>
<proteinExistence type="predicted"/>
<evidence type="ECO:0000256" key="10">
    <source>
        <dbReference type="ARBA" id="ARBA00023319"/>
    </source>
</evidence>
<feature type="domain" description="BPTI/Kunitz inhibitor" evidence="12">
    <location>
        <begin position="1618"/>
        <end position="1668"/>
    </location>
</feature>
<dbReference type="InterPro" id="IPR010294">
    <property type="entry name" value="ADAMTS_spacer1"/>
</dbReference>
<dbReference type="InterPro" id="IPR036179">
    <property type="entry name" value="Ig-like_dom_sf"/>
</dbReference>
<dbReference type="InterPro" id="IPR036383">
    <property type="entry name" value="TSP1_rpt_sf"/>
</dbReference>
<dbReference type="SUPFAM" id="SSF48726">
    <property type="entry name" value="Immunoglobulin"/>
    <property type="match status" value="3"/>
</dbReference>
<dbReference type="Gene3D" id="2.60.120.830">
    <property type="match status" value="1"/>
</dbReference>
<feature type="domain" description="BPTI/Kunitz inhibitor" evidence="12">
    <location>
        <begin position="1558"/>
        <end position="1608"/>
    </location>
</feature>
<dbReference type="OrthoDB" id="5950222at2759"/>
<dbReference type="PRINTS" id="PR01857">
    <property type="entry name" value="ADAMTSFAMILY"/>
</dbReference>
<accession>A0A8S9WSP2</accession>
<dbReference type="Pfam" id="PF19030">
    <property type="entry name" value="TSP1_ADAMTS"/>
    <property type="match status" value="6"/>
</dbReference>
<feature type="domain" description="Ig-like" evidence="13">
    <location>
        <begin position="2248"/>
        <end position="2337"/>
    </location>
</feature>
<evidence type="ECO:0000256" key="3">
    <source>
        <dbReference type="ARBA" id="ARBA00022525"/>
    </source>
</evidence>
<dbReference type="Pfam" id="PF05986">
    <property type="entry name" value="ADAMTS_spacer1"/>
    <property type="match status" value="1"/>
</dbReference>
<keyword evidence="5" id="KW-0732">Signal</keyword>
<dbReference type="InterPro" id="IPR036880">
    <property type="entry name" value="Kunitz_BPTI_sf"/>
</dbReference>
<evidence type="ECO:0000259" key="14">
    <source>
        <dbReference type="PROSITE" id="PS50900"/>
    </source>
</evidence>
<dbReference type="GO" id="GO:0005604">
    <property type="term" value="C:basement membrane"/>
    <property type="evidence" value="ECO:0007669"/>
    <property type="project" value="UniProtKB-SubCell"/>
</dbReference>
<protein>
    <recommendedName>
        <fullName evidence="18">Papilin</fullName>
    </recommendedName>
</protein>
<evidence type="ECO:0000313" key="17">
    <source>
        <dbReference type="Proteomes" id="UP000466442"/>
    </source>
</evidence>
<dbReference type="PRINTS" id="PR00759">
    <property type="entry name" value="BASICPTASE"/>
</dbReference>
<evidence type="ECO:0000256" key="11">
    <source>
        <dbReference type="SAM" id="MobiDB-lite"/>
    </source>
</evidence>
<dbReference type="InterPro" id="IPR000884">
    <property type="entry name" value="TSP1_rpt"/>
</dbReference>
<evidence type="ECO:0000256" key="4">
    <source>
        <dbReference type="ARBA" id="ARBA00022690"/>
    </source>
</evidence>
<evidence type="ECO:0000313" key="16">
    <source>
        <dbReference type="EMBL" id="KAF6199683.1"/>
    </source>
</evidence>
<dbReference type="FunFam" id="2.20.100.10:FF:000005">
    <property type="entry name" value="ADAM metallopeptidase with thrombospondin type 1 motif 9"/>
    <property type="match status" value="1"/>
</dbReference>
<dbReference type="GO" id="GO:0050431">
    <property type="term" value="F:transforming growth factor beta binding"/>
    <property type="evidence" value="ECO:0007669"/>
    <property type="project" value="TreeGrafter"/>
</dbReference>
<evidence type="ECO:0000256" key="1">
    <source>
        <dbReference type="ARBA" id="ARBA00004302"/>
    </source>
</evidence>
<dbReference type="PROSITE" id="PS50835">
    <property type="entry name" value="IG_LIKE"/>
    <property type="match status" value="3"/>
</dbReference>
<dbReference type="InterPro" id="IPR007110">
    <property type="entry name" value="Ig-like_dom"/>
</dbReference>
<evidence type="ECO:0000256" key="5">
    <source>
        <dbReference type="ARBA" id="ARBA00022729"/>
    </source>
</evidence>
<feature type="region of interest" description="Disordered" evidence="11">
    <location>
        <begin position="732"/>
        <end position="1084"/>
    </location>
</feature>
<feature type="region of interest" description="Disordered" evidence="11">
    <location>
        <begin position="676"/>
        <end position="715"/>
    </location>
</feature>
<dbReference type="GO" id="GO:0004867">
    <property type="term" value="F:serine-type endopeptidase inhibitor activity"/>
    <property type="evidence" value="ECO:0007669"/>
    <property type="project" value="UniProtKB-KW"/>
</dbReference>
<feature type="domain" description="BPTI/Kunitz inhibitor" evidence="12">
    <location>
        <begin position="1904"/>
        <end position="1954"/>
    </location>
</feature>
<sequence>PYSNCRGSKTRYFSCNIQDCSEGTDFRGEQCAHYNHIEYEGKTYEWIPYRHAENQCALNCMPKGERYYYRHRDAVHDGTPCNEDSLDVCVEGKCLPVGCDKLLGSTAKEDSCRVCGGDGSTCTKKSGVIETNAQHGYVDLFLIPANATNIRIQERRASNNYLAIRNKDNTFYLNGGWTISNSGVLKFAGTKFHYSRKPFPNYAPEVVYALGPTTEPLYVALLYQEHNPGIEYVYSVPVGSVRESTKQGYTWRTDPFSECSVTCGGGKQTRKVWCSHGSEQVGNVLCDSSTEPAESRICGEQACPAKWVLGEWSRCSAPCGEIGYQTREVNCQQAVGFSNRTVTEHLCKGEKPESSRQCQEKGPCPVWHIGPWKPCDHLCGEGRQSRDVVCYKKEDGLVKQLPDSDCLDVKPVTERTCLLMPCEGLDWITSEWSGCSDKCGQAIETRIVKCSDEKGHSYNESLCHSYRKPESVKNCTYVPCSSQWFTSQWNKCSAKCGQGIQSRSVICASLDGNKLSLVDNSKCDEKMKPESTMECRAEQECKGEWFVSPFGECSKPCGGGRQERTVLCLRDNTTVNLDECDKELFILDNSKDCNTQPCGEDELIPVSTAQVITEEESEECDYGDYSEYDESTDSDDLIKLDGVSTVGMSGVTDDDEGSGGYSDDLIFVRTSSSLSGVTSSDLESSDTSTKVGKSTSDGTDGESEGPSSLAESSLYPSTGTLADEAVVTGGSTDGVSAAASDSGVSGASTEKSGDLSAGSSSTEIIGSSTVGLSELPGASDGASTELPGTSTGLFGASSEPPGASTDLPIGSSDTSIAPASIESSPSGTDASALAVGTTPSSADTSTSDGGVSEGTVTDSKGSTDSSATDSSSSYDASATESSAASSVAGTDSTAVDAVTGSVSDAAGVTPEVTTTAGVSVSTSIPGETASSGVSGVSVSSAALVSDGSSSPDTTGSVTTSPSASSSDGADFGTTSASVTSVYGSESASSGGLSTTESSSSSGSSSSEILRSSIALTTEGAASESVSGSTLAPVSDSSTPEVSYSSTEAGGSTETASESSTSSSSLTETESTDMTSTESSFSPDTTDLTEAVFGFTTESDVDKAIKKEKKMKKCRRRKGPRPCVSSMFGCCPDGKTVAKGPFSKDVEKFIHFFSYGCCPDGKIAEGPYFEGCVETCSKTEFGCCPDGFTIKTGLDYEGCDIPSNETCSSSEFGCCPDGLSVASGPDEEGCQNCTESRFGCCPDGILAAKGIRQFGCAPACTTSDFGCCSDNKTFAHGPNQEGCCLSTPFGCCTDNVVPAQGPNYYGCDCRNSAYGCCPDGKTSASGPNNLGCGCQYSEFGCCPDRQTEADGPKFEGCSCHTYQFGCCPDGVRIVKGPNLEGCGCEHSAHGCCPDGKTAKEDPDHNCTCEATKFGCCPDGVAEAQGDNFEGCENVPITGEVCSLPRANGDGRDFKIVYWFDNTYGGCARFWYGGKGGNQNRFKTLDECKSVCVQPTGKDVCSLPVSSGSCRHSVPMWYFDKAYKQCRPFTWTGCLGNSNRFHTREECELQCGSQDHLDPCEQTLEHGPCNGTFERWYYNKEDRDCIPFTYGGCKGTKNNFLSLAACKAKCAKPDQQRPECSLPKAPGTCTDKLSKWYFELKEKRCRPFYYSGCGGNGNHFDSLEDCNGYCPVSKEKDLCVLPSDVGSCSTYMLRWYYDTLGERCKQFYWGGCAGNGNNFLTERDCLKRCNKPQDETPEAGFRPDMCSLPAERGRCSESISQWRYDPADGTCKVFDYSGCEGNGNRFETEELCLQSCSRSQDPCSLPKVQGPCDKYEIKWHFDRDSGSCRQFYYGGCHGNANRFQNAEECRETCQGDREPEREPEPRPEEPRPEPEQPQPEPEQPQPEPEQPDQDRRPPLPASDDICYLRYDPGLCNKTIEAWYYDPGNERCNRFVYGGCQGNANRFVSEEQCERQCGIFKNQEVCADDVEEGICNSVDEKAPMNKFYFDKYENVCRPFVYSGCGGNINRFSSLDECNTVCFNFTEPKIPQGTDQETTNRGICGLPMETGPCESITKRYFYDSQRRTCVSFVFSGCGGNLNNFLSVEDCTNTCVAPSPEPEQPDPNAIDVGAGPSKEDCPSKAECGALRCPYGIEKWVDNSECEQCRCHDPCAACGGPCDIRLVPGENGDVYRGFCDGRDPPRPVAPGAKPGQCPEVPSSDSDLDLDCTSNCDYDAECSGADKCCYNGCATVCSPVGRGDSTREEPSETPPYIDDDTEQRVEGEEGNLIGLHCIARGVPTPTVMWKRNGEMLSPISGSKYRISQNGTLEIILLRREDEGTYTCEASNGVHPSATRDYELIVRAGAPLPVAVVNNKEDTAVVVTLGSPAVMRCYAIGFPIPAINWFRGSTVLPISDDEFNQTRDNSLHIRAVSLTNLGFYTCQVYNGQGKPASHKLVLKAFGPITGTDPNDLTANEFLVPSSDVSSSDINFRPPPPYEPPAPPPRPVEPLRYGLNIGDQHIKAGSNLTLTCNLLNQDTNEPIDVMFTWQKNDMLLAPVEGRIIPQGNQLVIANADEEDSGNYTCLFDYNGREGITDPVVIVVQRTLLHPDCKDHQALANCSLIVNARYCNHKYYAKFCCKSCTEAGQLPVHQPGAPPPWLNVLHNRRPRSLERMLPSRLTPINAPDHETDFKVRFKSPIVEKFILH</sequence>
<dbReference type="EMBL" id="WIXP02000014">
    <property type="protein sequence ID" value="KAF6199683.1"/>
    <property type="molecule type" value="Genomic_DNA"/>
</dbReference>
<dbReference type="GO" id="GO:0005615">
    <property type="term" value="C:extracellular space"/>
    <property type="evidence" value="ECO:0007669"/>
    <property type="project" value="TreeGrafter"/>
</dbReference>
<evidence type="ECO:0000259" key="12">
    <source>
        <dbReference type="PROSITE" id="PS50279"/>
    </source>
</evidence>
<dbReference type="PANTHER" id="PTHR45938:SF11">
    <property type="entry name" value="WAP, KAZAL, IMMUNOGLOBULIN, KUNITZ AND NTR DOMAIN-CONTAINING PROTEIN 2-LIKE"/>
    <property type="match status" value="1"/>
</dbReference>
<feature type="domain" description="Ig-like" evidence="13">
    <location>
        <begin position="2345"/>
        <end position="2434"/>
    </location>
</feature>
<dbReference type="InterPro" id="IPR008197">
    <property type="entry name" value="WAP_dom"/>
</dbReference>
<dbReference type="PROSITE" id="PS50279">
    <property type="entry name" value="BPTI_KUNITZ_2"/>
    <property type="match status" value="10"/>
</dbReference>
<dbReference type="SMART" id="SM00217">
    <property type="entry name" value="WAP"/>
    <property type="match status" value="1"/>
</dbReference>
<feature type="domain" description="PLAC" evidence="14">
    <location>
        <begin position="2583"/>
        <end position="2622"/>
    </location>
</feature>
<feature type="domain" description="BPTI/Kunitz inhibitor" evidence="12">
    <location>
        <begin position="1499"/>
        <end position="1549"/>
    </location>
</feature>
<gene>
    <name evidence="16" type="ORF">GE061_005981</name>
</gene>
<evidence type="ECO:0000256" key="2">
    <source>
        <dbReference type="ARBA" id="ARBA00022473"/>
    </source>
</evidence>
<dbReference type="FunFam" id="4.10.410.10:FF:000020">
    <property type="entry name" value="Collagen, type VI, alpha 3"/>
    <property type="match status" value="4"/>
</dbReference>
<dbReference type="InterPro" id="IPR002223">
    <property type="entry name" value="Kunitz_BPTI"/>
</dbReference>
<feature type="domain" description="WAP" evidence="15">
    <location>
        <begin position="2184"/>
        <end position="2233"/>
    </location>
</feature>
<dbReference type="InterPro" id="IPR013783">
    <property type="entry name" value="Ig-like_fold"/>
</dbReference>
<keyword evidence="3" id="KW-0964">Secreted</keyword>
<feature type="compositionally biased region" description="Low complexity" evidence="11">
    <location>
        <begin position="676"/>
        <end position="689"/>
    </location>
</feature>
<dbReference type="SMART" id="SM00409">
    <property type="entry name" value="IG"/>
    <property type="match status" value="3"/>
</dbReference>
<dbReference type="Gene3D" id="2.60.40.10">
    <property type="entry name" value="Immunoglobulins"/>
    <property type="match status" value="3"/>
</dbReference>
<feature type="region of interest" description="Disordered" evidence="11">
    <location>
        <begin position="2459"/>
        <end position="2480"/>
    </location>
</feature>
<dbReference type="InterPro" id="IPR036645">
    <property type="entry name" value="Elafin-like_sf"/>
</dbReference>
<feature type="compositionally biased region" description="Pro residues" evidence="11">
    <location>
        <begin position="1873"/>
        <end position="1886"/>
    </location>
</feature>
<feature type="compositionally biased region" description="Polar residues" evidence="11">
    <location>
        <begin position="972"/>
        <end position="983"/>
    </location>
</feature>
<comment type="caution">
    <text evidence="16">The sequence shown here is derived from an EMBL/GenBank/DDBJ whole genome shotgun (WGS) entry which is preliminary data.</text>
</comment>
<dbReference type="PANTHER" id="PTHR45938">
    <property type="entry name" value="ACP24A4-RELATED"/>
    <property type="match status" value="1"/>
</dbReference>
<evidence type="ECO:0000256" key="9">
    <source>
        <dbReference type="ARBA" id="ARBA00023157"/>
    </source>
</evidence>
<dbReference type="InterPro" id="IPR013273">
    <property type="entry name" value="ADAMTS/ADAMTS-like"/>
</dbReference>
<feature type="compositionally biased region" description="Low complexity" evidence="11">
    <location>
        <begin position="732"/>
        <end position="748"/>
    </location>
</feature>
<feature type="region of interest" description="Disordered" evidence="11">
    <location>
        <begin position="1850"/>
        <end position="1900"/>
    </location>
</feature>
<feature type="compositionally biased region" description="Polar residues" evidence="11">
    <location>
        <begin position="705"/>
        <end position="715"/>
    </location>
</feature>
<dbReference type="PROSITE" id="PS50900">
    <property type="entry name" value="PLAC"/>
    <property type="match status" value="1"/>
</dbReference>
<dbReference type="CDD" id="cd00109">
    <property type="entry name" value="Kunitz-type"/>
    <property type="match status" value="9"/>
</dbReference>
<evidence type="ECO:0000256" key="8">
    <source>
        <dbReference type="ARBA" id="ARBA00022900"/>
    </source>
</evidence>
<evidence type="ECO:0000259" key="13">
    <source>
        <dbReference type="PROSITE" id="PS50835"/>
    </source>
</evidence>